<reference evidence="1 2" key="1">
    <citation type="submission" date="2019-03" db="EMBL/GenBank/DDBJ databases">
        <title>Single cell metagenomics reveals metabolic interactions within the superorganism composed of flagellate Streblomastix strix and complex community of Bacteroidetes bacteria on its surface.</title>
        <authorList>
            <person name="Treitli S.C."/>
            <person name="Kolisko M."/>
            <person name="Husnik F."/>
            <person name="Keeling P."/>
            <person name="Hampl V."/>
        </authorList>
    </citation>
    <scope>NUCLEOTIDE SEQUENCE [LARGE SCALE GENOMIC DNA]</scope>
    <source>
        <strain evidence="1">ST1C</strain>
    </source>
</reference>
<dbReference type="AlphaFoldDB" id="A0A5J4X5T3"/>
<organism evidence="1 2">
    <name type="scientific">Streblomastix strix</name>
    <dbReference type="NCBI Taxonomy" id="222440"/>
    <lineage>
        <taxon>Eukaryota</taxon>
        <taxon>Metamonada</taxon>
        <taxon>Preaxostyla</taxon>
        <taxon>Oxymonadida</taxon>
        <taxon>Streblomastigidae</taxon>
        <taxon>Streblomastix</taxon>
    </lineage>
</organism>
<evidence type="ECO:0000313" key="2">
    <source>
        <dbReference type="Proteomes" id="UP000324800"/>
    </source>
</evidence>
<dbReference type="EMBL" id="SNRW01000320">
    <property type="protein sequence ID" value="KAA6401889.1"/>
    <property type="molecule type" value="Genomic_DNA"/>
</dbReference>
<gene>
    <name evidence="1" type="ORF">EZS28_002586</name>
</gene>
<proteinExistence type="predicted"/>
<accession>A0A5J4X5T3</accession>
<name>A0A5J4X5T3_9EUKA</name>
<dbReference type="Proteomes" id="UP000324800">
    <property type="component" value="Unassembled WGS sequence"/>
</dbReference>
<comment type="caution">
    <text evidence="1">The sequence shown here is derived from an EMBL/GenBank/DDBJ whole genome shotgun (WGS) entry which is preliminary data.</text>
</comment>
<protein>
    <submittedName>
        <fullName evidence="1">Uncharacterized protein</fullName>
    </submittedName>
</protein>
<evidence type="ECO:0000313" key="1">
    <source>
        <dbReference type="EMBL" id="KAA6401889.1"/>
    </source>
</evidence>
<sequence>MDFTSKTNLNTFHLKLHVQHLVIEEAAREYNRTKSAEMYLDQVLLRDQNGSSSEFAMEKIVGSLYWNYLLKEIQTSLDVGRVIDVWRKDEHINFKSELIDSKKTINNIWAYDESSYFTQYPIYYSSFAFNCSLDLGQSYKVTIIQFTRFNISFKQNEQLYYENAPRFEQLLLQLEKVAGIIFAADKNRQTNAIKAPQLINTSLVKKIPSTETTLKVGFAFDTIKFT</sequence>